<accession>G7YTP9</accession>
<keyword evidence="3" id="KW-1185">Reference proteome</keyword>
<feature type="transmembrane region" description="Helical" evidence="1">
    <location>
        <begin position="24"/>
        <end position="41"/>
    </location>
</feature>
<gene>
    <name evidence="2" type="ORF">CLF_110603</name>
</gene>
<dbReference type="AlphaFoldDB" id="G7YTP9"/>
<keyword evidence="1" id="KW-0812">Transmembrane</keyword>
<protein>
    <submittedName>
        <fullName evidence="2">Uncharacterized protein</fullName>
    </submittedName>
</protein>
<keyword evidence="1" id="KW-0472">Membrane</keyword>
<proteinExistence type="predicted"/>
<reference evidence="2" key="1">
    <citation type="journal article" date="2011" name="Genome Biol.">
        <title>The draft genome of the carcinogenic human liver fluke Clonorchis sinensis.</title>
        <authorList>
            <person name="Wang X."/>
            <person name="Chen W."/>
            <person name="Huang Y."/>
            <person name="Sun J."/>
            <person name="Men J."/>
            <person name="Liu H."/>
            <person name="Luo F."/>
            <person name="Guo L."/>
            <person name="Lv X."/>
            <person name="Deng C."/>
            <person name="Zhou C."/>
            <person name="Fan Y."/>
            <person name="Li X."/>
            <person name="Huang L."/>
            <person name="Hu Y."/>
            <person name="Liang C."/>
            <person name="Hu X."/>
            <person name="Xu J."/>
            <person name="Yu X."/>
        </authorList>
    </citation>
    <scope>NUCLEOTIDE SEQUENCE [LARGE SCALE GENOMIC DNA]</scope>
    <source>
        <strain evidence="2">Henan</strain>
    </source>
</reference>
<evidence type="ECO:0000256" key="1">
    <source>
        <dbReference type="SAM" id="Phobius"/>
    </source>
</evidence>
<organism evidence="2 3">
    <name type="scientific">Clonorchis sinensis</name>
    <name type="common">Chinese liver fluke</name>
    <dbReference type="NCBI Taxonomy" id="79923"/>
    <lineage>
        <taxon>Eukaryota</taxon>
        <taxon>Metazoa</taxon>
        <taxon>Spiralia</taxon>
        <taxon>Lophotrochozoa</taxon>
        <taxon>Platyhelminthes</taxon>
        <taxon>Trematoda</taxon>
        <taxon>Digenea</taxon>
        <taxon>Opisthorchiida</taxon>
        <taxon>Opisthorchiata</taxon>
        <taxon>Opisthorchiidae</taxon>
        <taxon>Clonorchis</taxon>
    </lineage>
</organism>
<sequence length="75" mass="8177">MNATTTIVLSGQCDQEFSQFDTSMLAVGTVIIVLLSIFKFVSNQELKYRVEFGQRPPGGCCASIPHAKPGLSWDP</sequence>
<evidence type="ECO:0000313" key="2">
    <source>
        <dbReference type="EMBL" id="GAA56329.1"/>
    </source>
</evidence>
<dbReference type="EMBL" id="DF144221">
    <property type="protein sequence ID" value="GAA56329.1"/>
    <property type="molecule type" value="Genomic_DNA"/>
</dbReference>
<reference key="2">
    <citation type="submission" date="2011-10" db="EMBL/GenBank/DDBJ databases">
        <title>The genome and transcriptome sequence of Clonorchis sinensis provide insights into the carcinogenic liver fluke.</title>
        <authorList>
            <person name="Wang X."/>
            <person name="Huang Y."/>
            <person name="Chen W."/>
            <person name="Liu H."/>
            <person name="Guo L."/>
            <person name="Chen Y."/>
            <person name="Luo F."/>
            <person name="Zhou W."/>
            <person name="Sun J."/>
            <person name="Mao Q."/>
            <person name="Liang P."/>
            <person name="Zhou C."/>
            <person name="Tian Y."/>
            <person name="Men J."/>
            <person name="Lv X."/>
            <person name="Huang L."/>
            <person name="Zhou J."/>
            <person name="Hu Y."/>
            <person name="Li R."/>
            <person name="Zhang F."/>
            <person name="Lei H."/>
            <person name="Li X."/>
            <person name="Hu X."/>
            <person name="Liang C."/>
            <person name="Xu J."/>
            <person name="Wu Z."/>
            <person name="Yu X."/>
        </authorList>
    </citation>
    <scope>NUCLEOTIDE SEQUENCE</scope>
    <source>
        <strain>Henan</strain>
    </source>
</reference>
<dbReference type="Proteomes" id="UP000008909">
    <property type="component" value="Unassembled WGS sequence"/>
</dbReference>
<name>G7YTP9_CLOSI</name>
<evidence type="ECO:0000313" key="3">
    <source>
        <dbReference type="Proteomes" id="UP000008909"/>
    </source>
</evidence>
<keyword evidence="1" id="KW-1133">Transmembrane helix</keyword>